<dbReference type="Pfam" id="PF00067">
    <property type="entry name" value="p450"/>
    <property type="match status" value="1"/>
</dbReference>
<keyword evidence="5" id="KW-0349">Heme</keyword>
<dbReference type="Gene3D" id="1.10.630.10">
    <property type="entry name" value="Cytochrome P450"/>
    <property type="match status" value="1"/>
</dbReference>
<evidence type="ECO:0000256" key="1">
    <source>
        <dbReference type="ARBA" id="ARBA00001971"/>
    </source>
</evidence>
<dbReference type="GO" id="GO:0020037">
    <property type="term" value="F:heme binding"/>
    <property type="evidence" value="ECO:0007669"/>
    <property type="project" value="InterPro"/>
</dbReference>
<evidence type="ECO:0000256" key="3">
    <source>
        <dbReference type="ARBA" id="ARBA00022723"/>
    </source>
</evidence>
<evidence type="ECO:0000256" key="5">
    <source>
        <dbReference type="PIRSR" id="PIRSR602403-1"/>
    </source>
</evidence>
<feature type="region of interest" description="Disordered" evidence="6">
    <location>
        <begin position="341"/>
        <end position="363"/>
    </location>
</feature>
<organism evidence="7 8">
    <name type="scientific">Westerdykella ornata</name>
    <dbReference type="NCBI Taxonomy" id="318751"/>
    <lineage>
        <taxon>Eukaryota</taxon>
        <taxon>Fungi</taxon>
        <taxon>Dikarya</taxon>
        <taxon>Ascomycota</taxon>
        <taxon>Pezizomycotina</taxon>
        <taxon>Dothideomycetes</taxon>
        <taxon>Pleosporomycetidae</taxon>
        <taxon>Pleosporales</taxon>
        <taxon>Sporormiaceae</taxon>
        <taxon>Westerdykella</taxon>
    </lineage>
</organism>
<dbReference type="InterPro" id="IPR001128">
    <property type="entry name" value="Cyt_P450"/>
</dbReference>
<reference evidence="7" key="1">
    <citation type="journal article" date="2020" name="Stud. Mycol.">
        <title>101 Dothideomycetes genomes: a test case for predicting lifestyles and emergence of pathogens.</title>
        <authorList>
            <person name="Haridas S."/>
            <person name="Albert R."/>
            <person name="Binder M."/>
            <person name="Bloem J."/>
            <person name="Labutti K."/>
            <person name="Salamov A."/>
            <person name="Andreopoulos B."/>
            <person name="Baker S."/>
            <person name="Barry K."/>
            <person name="Bills G."/>
            <person name="Bluhm B."/>
            <person name="Cannon C."/>
            <person name="Castanera R."/>
            <person name="Culley D."/>
            <person name="Daum C."/>
            <person name="Ezra D."/>
            <person name="Gonzalez J."/>
            <person name="Henrissat B."/>
            <person name="Kuo A."/>
            <person name="Liang C."/>
            <person name="Lipzen A."/>
            <person name="Lutzoni F."/>
            <person name="Magnuson J."/>
            <person name="Mondo S."/>
            <person name="Nolan M."/>
            <person name="Ohm R."/>
            <person name="Pangilinan J."/>
            <person name="Park H.-J."/>
            <person name="Ramirez L."/>
            <person name="Alfaro M."/>
            <person name="Sun H."/>
            <person name="Tritt A."/>
            <person name="Yoshinaga Y."/>
            <person name="Zwiers L.-H."/>
            <person name="Turgeon B."/>
            <person name="Goodwin S."/>
            <person name="Spatafora J."/>
            <person name="Crous P."/>
            <person name="Grigoriev I."/>
        </authorList>
    </citation>
    <scope>NUCLEOTIDE SEQUENCE</scope>
    <source>
        <strain evidence="7">CBS 379.55</strain>
    </source>
</reference>
<dbReference type="InterPro" id="IPR053007">
    <property type="entry name" value="CYP450_monoxygenase_sec-met"/>
</dbReference>
<dbReference type="OrthoDB" id="3366823at2759"/>
<dbReference type="GO" id="GO:0004497">
    <property type="term" value="F:monooxygenase activity"/>
    <property type="evidence" value="ECO:0007669"/>
    <property type="project" value="InterPro"/>
</dbReference>
<dbReference type="EMBL" id="ML986492">
    <property type="protein sequence ID" value="KAF2276822.1"/>
    <property type="molecule type" value="Genomic_DNA"/>
</dbReference>
<comment type="cofactor">
    <cofactor evidence="1 5">
        <name>heme</name>
        <dbReference type="ChEBI" id="CHEBI:30413"/>
    </cofactor>
</comment>
<name>A0A6A6JK29_WESOR</name>
<keyword evidence="3 5" id="KW-0479">Metal-binding</keyword>
<comment type="similarity">
    <text evidence="2">Belongs to the cytochrome P450 family.</text>
</comment>
<dbReference type="CDD" id="cd11040">
    <property type="entry name" value="CYP7_CYP8-like"/>
    <property type="match status" value="1"/>
</dbReference>
<keyword evidence="4 5" id="KW-0408">Iron</keyword>
<dbReference type="GO" id="GO:0016705">
    <property type="term" value="F:oxidoreductase activity, acting on paired donors, with incorporation or reduction of molecular oxygen"/>
    <property type="evidence" value="ECO:0007669"/>
    <property type="project" value="InterPro"/>
</dbReference>
<dbReference type="GO" id="GO:0005506">
    <property type="term" value="F:iron ion binding"/>
    <property type="evidence" value="ECO:0007669"/>
    <property type="project" value="InterPro"/>
</dbReference>
<evidence type="ECO:0000313" key="8">
    <source>
        <dbReference type="Proteomes" id="UP000800097"/>
    </source>
</evidence>
<proteinExistence type="inferred from homology"/>
<keyword evidence="8" id="KW-1185">Reference proteome</keyword>
<dbReference type="SUPFAM" id="SSF48264">
    <property type="entry name" value="Cytochrome P450"/>
    <property type="match status" value="1"/>
</dbReference>
<dbReference type="GeneID" id="54548738"/>
<evidence type="ECO:0000256" key="2">
    <source>
        <dbReference type="ARBA" id="ARBA00010617"/>
    </source>
</evidence>
<gene>
    <name evidence="7" type="ORF">EI97DRAFT_376551</name>
</gene>
<protein>
    <submittedName>
        <fullName evidence="7">Cytochrome P450</fullName>
    </submittedName>
</protein>
<sequence length="459" mass="50727">MGPGKTVVVRDPALAAHVQRQSPDRSFYGAILEVTKRLVGFDDRAMEVVMAAALSPGKHLDLLIAQQASTLATQLREAHISDTPISLMAFIQQHFTFASALTLYGPHNPFARNPSLLRDFWTYEAGMMKILLSPWPWMTARRAWKARERVNAGFTEYVERRGYEQGASAMIRQRVGMNLRYGLGEDVAARSELIMLFAVLGNAVPGTFWTVVNLYGRPELLRRVREEVEMNAVVEEEEEDGGEGEGGKKRRLIDVARLKSHCPLLVSATRESLRRISNMSSVRLVTRSHTISAPGSNQPSYLLQKGTVVQIASGVMHHDEQIWGKDAEDFVAERFINAPSATLGQPKKGESEDKTTATASITSLPPSVAPSAYRVFGGGSSLCPGRHFAMSEIVAFVALCVCMFDMEGEEGGVVEVPERDDRRVPLSVMKPVRDVRVRMRRRGGGREEWGVVVEFVSGG</sequence>
<dbReference type="PANTHER" id="PTHR47582:SF1">
    <property type="entry name" value="P450, PUTATIVE (EUROFUNG)-RELATED"/>
    <property type="match status" value="1"/>
</dbReference>
<evidence type="ECO:0000313" key="7">
    <source>
        <dbReference type="EMBL" id="KAF2276822.1"/>
    </source>
</evidence>
<dbReference type="PANTHER" id="PTHR47582">
    <property type="entry name" value="P450, PUTATIVE (EUROFUNG)-RELATED"/>
    <property type="match status" value="1"/>
</dbReference>
<dbReference type="RefSeq" id="XP_033654361.1">
    <property type="nucleotide sequence ID" value="XM_033795563.1"/>
</dbReference>
<feature type="binding site" description="axial binding residue" evidence="5">
    <location>
        <position position="383"/>
    </location>
    <ligand>
        <name>heme</name>
        <dbReference type="ChEBI" id="CHEBI:30413"/>
    </ligand>
    <ligandPart>
        <name>Fe</name>
        <dbReference type="ChEBI" id="CHEBI:18248"/>
    </ligandPart>
</feature>
<dbReference type="PRINTS" id="PR00465">
    <property type="entry name" value="EP450IV"/>
</dbReference>
<dbReference type="InterPro" id="IPR002403">
    <property type="entry name" value="Cyt_P450_E_grp-IV"/>
</dbReference>
<evidence type="ECO:0000256" key="6">
    <source>
        <dbReference type="SAM" id="MobiDB-lite"/>
    </source>
</evidence>
<evidence type="ECO:0000256" key="4">
    <source>
        <dbReference type="ARBA" id="ARBA00023004"/>
    </source>
</evidence>
<accession>A0A6A6JK29</accession>
<dbReference type="AlphaFoldDB" id="A0A6A6JK29"/>
<dbReference type="InterPro" id="IPR036396">
    <property type="entry name" value="Cyt_P450_sf"/>
</dbReference>
<dbReference type="Proteomes" id="UP000800097">
    <property type="component" value="Unassembled WGS sequence"/>
</dbReference>